<protein>
    <recommendedName>
        <fullName evidence="3">And RNA helicase protein</fullName>
    </recommendedName>
</protein>
<dbReference type="PATRIC" id="fig|1618660.3.peg.157"/>
<dbReference type="SUPFAM" id="SSF89550">
    <property type="entry name" value="PHP domain-like"/>
    <property type="match status" value="1"/>
</dbReference>
<organism evidence="1 2">
    <name type="scientific">Candidatus Jorgensenbacteria bacterium GW2011_GWA1_48_11</name>
    <dbReference type="NCBI Taxonomy" id="1618660"/>
    <lineage>
        <taxon>Bacteria</taxon>
        <taxon>Candidatus Joergenseniibacteriota</taxon>
    </lineage>
</organism>
<evidence type="ECO:0000313" key="2">
    <source>
        <dbReference type="Proteomes" id="UP000034956"/>
    </source>
</evidence>
<reference evidence="1 2" key="1">
    <citation type="journal article" date="2015" name="Nature">
        <title>rRNA introns, odd ribosomes, and small enigmatic genomes across a large radiation of phyla.</title>
        <authorList>
            <person name="Brown C.T."/>
            <person name="Hug L.A."/>
            <person name="Thomas B.C."/>
            <person name="Sharon I."/>
            <person name="Castelle C.J."/>
            <person name="Singh A."/>
            <person name="Wilkins M.J."/>
            <person name="Williams K.H."/>
            <person name="Banfield J.F."/>
        </authorList>
    </citation>
    <scope>NUCLEOTIDE SEQUENCE [LARGE SCALE GENOMIC DNA]</scope>
</reference>
<dbReference type="PANTHER" id="PTHR40084:SF1">
    <property type="entry name" value="PHOSPHOTRANSFERASE"/>
    <property type="match status" value="1"/>
</dbReference>
<comment type="caution">
    <text evidence="1">The sequence shown here is derived from an EMBL/GenBank/DDBJ whole genome shotgun (WGS) entry which is preliminary data.</text>
</comment>
<sequence>MRFIADIEIHSKYARAVSPQMVLENLASWADKKGIQVLGTGDFTHPLWFKDIKEKLEPAEPGLYRLKNSDYKMRFVLSGEISCVYTKNGRGRRVHHLVYAPSIEVAEKINTQLGWLGNLKSDGRPIIGLDSKELLKILLNASPESVLIPAHVWTPWFGVFGSKSGFNSLGECFDELEPQIFAIETGLSSDPPMNWRIPFLDKKAIMSSSDSHSLHRLGREASIFNTEMSYRGIMDALKTRGPEFEGTIEFFPEEGKYHYDGHLACGVRLTPEETKKNKGLCPSCGRPVTVGVAARIDELAALDRPAGFRPGWAKTYHSFVPFDEIIAEALGVGVQSRAVWKEYEAAVKNLGSELNLMINVSESDLKSNLPPAVAEGVLRMRQGKVRIEPGYDGEYGKIKIFDDAERESLASQKSLF</sequence>
<name>A0A0G1XB54_9BACT</name>
<dbReference type="Gene3D" id="3.20.20.140">
    <property type="entry name" value="Metal-dependent hydrolases"/>
    <property type="match status" value="1"/>
</dbReference>
<dbReference type="Proteomes" id="UP000034956">
    <property type="component" value="Unassembled WGS sequence"/>
</dbReference>
<accession>A0A0G1XB54</accession>
<dbReference type="PANTHER" id="PTHR40084">
    <property type="entry name" value="PHOSPHOHYDROLASE, PHP FAMILY"/>
    <property type="match status" value="1"/>
</dbReference>
<evidence type="ECO:0000313" key="1">
    <source>
        <dbReference type="EMBL" id="KKU91545.1"/>
    </source>
</evidence>
<dbReference type="InterPro" id="IPR016195">
    <property type="entry name" value="Pol/histidinol_Pase-like"/>
</dbReference>
<dbReference type="AlphaFoldDB" id="A0A0G1XB54"/>
<gene>
    <name evidence="1" type="ORF">UY23_C0001G0151</name>
</gene>
<evidence type="ECO:0008006" key="3">
    <source>
        <dbReference type="Google" id="ProtNLM"/>
    </source>
</evidence>
<proteinExistence type="predicted"/>
<dbReference type="CDD" id="cd19067">
    <property type="entry name" value="PfuEndoQ-like"/>
    <property type="match status" value="1"/>
</dbReference>
<dbReference type="EMBL" id="LCPF01000001">
    <property type="protein sequence ID" value="KKU91545.1"/>
    <property type="molecule type" value="Genomic_DNA"/>
</dbReference>